<evidence type="ECO:0000313" key="3">
    <source>
        <dbReference type="Proteomes" id="UP000195221"/>
    </source>
</evidence>
<accession>A0A242N440</accession>
<evidence type="ECO:0000256" key="1">
    <source>
        <dbReference type="SAM" id="MobiDB-lite"/>
    </source>
</evidence>
<sequence length="83" mass="9042">MPVSEIDLKILHVENGFKHSYGIPPYIDVSPSTIVRNLAAGIISLQEKLPALNMTCGRYGPASTWPMESPRAPPALGLPDFPR</sequence>
<proteinExistence type="predicted"/>
<feature type="region of interest" description="Disordered" evidence="1">
    <location>
        <begin position="63"/>
        <end position="83"/>
    </location>
</feature>
<dbReference type="AlphaFoldDB" id="A0A242N440"/>
<dbReference type="Proteomes" id="UP000195221">
    <property type="component" value="Unassembled WGS sequence"/>
</dbReference>
<protein>
    <submittedName>
        <fullName evidence="2">Uncharacterized protein</fullName>
    </submittedName>
</protein>
<reference evidence="2 3" key="1">
    <citation type="submission" date="2017-03" db="EMBL/GenBank/DDBJ databases">
        <title>Genome analysis of strain PAMC 26577.</title>
        <authorList>
            <person name="Oh H.-M."/>
            <person name="Yang J.-A."/>
        </authorList>
    </citation>
    <scope>NUCLEOTIDE SEQUENCE [LARGE SCALE GENOMIC DNA]</scope>
    <source>
        <strain evidence="2 3">PAMC 26577</strain>
    </source>
</reference>
<dbReference type="RefSeq" id="WP_075359368.1">
    <property type="nucleotide sequence ID" value="NZ_MSRG01000071.1"/>
</dbReference>
<comment type="caution">
    <text evidence="2">The sequence shown here is derived from an EMBL/GenBank/DDBJ whole genome shotgun (WGS) entry which is preliminary data.</text>
</comment>
<evidence type="ECO:0000313" key="2">
    <source>
        <dbReference type="EMBL" id="OTP78445.1"/>
    </source>
</evidence>
<name>A0A242N440_CABSO</name>
<gene>
    <name evidence="2" type="ORF">PAMC26577_04600</name>
</gene>
<organism evidence="2 3">
    <name type="scientific">Caballeronia sordidicola</name>
    <name type="common">Burkholderia sordidicola</name>
    <dbReference type="NCBI Taxonomy" id="196367"/>
    <lineage>
        <taxon>Bacteria</taxon>
        <taxon>Pseudomonadati</taxon>
        <taxon>Pseudomonadota</taxon>
        <taxon>Betaproteobacteria</taxon>
        <taxon>Burkholderiales</taxon>
        <taxon>Burkholderiaceae</taxon>
        <taxon>Caballeronia</taxon>
    </lineage>
</organism>
<dbReference type="EMBL" id="NBTZ01000023">
    <property type="protein sequence ID" value="OTP78445.1"/>
    <property type="molecule type" value="Genomic_DNA"/>
</dbReference>